<feature type="region of interest" description="Disordered" evidence="15">
    <location>
        <begin position="479"/>
        <end position="498"/>
    </location>
</feature>
<evidence type="ECO:0000256" key="12">
    <source>
        <dbReference type="ARBA" id="ARBA00025705"/>
    </source>
</evidence>
<reference evidence="20" key="1">
    <citation type="journal article" date="2019" name="Int. J. Syst. Evol. Microbiol.">
        <title>The Global Catalogue of Microorganisms (GCM) 10K type strain sequencing project: providing services to taxonomists for standard genome sequencing and annotation.</title>
        <authorList>
            <consortium name="The Broad Institute Genomics Platform"/>
            <consortium name="The Broad Institute Genome Sequencing Center for Infectious Disease"/>
            <person name="Wu L."/>
            <person name="Ma J."/>
        </authorList>
    </citation>
    <scope>NUCLEOTIDE SEQUENCE [LARGE SCALE GENOMIC DNA]</scope>
    <source>
        <strain evidence="20">CGMCC 1.19029</strain>
    </source>
</reference>
<evidence type="ECO:0000256" key="13">
    <source>
        <dbReference type="ARBA" id="ARBA00047561"/>
    </source>
</evidence>
<dbReference type="PANTHER" id="PTHR45790">
    <property type="entry name" value="SIROHEME SYNTHASE-RELATED"/>
    <property type="match status" value="1"/>
</dbReference>
<evidence type="ECO:0000256" key="8">
    <source>
        <dbReference type="ARBA" id="ARBA00023027"/>
    </source>
</evidence>
<evidence type="ECO:0000256" key="15">
    <source>
        <dbReference type="SAM" id="MobiDB-lite"/>
    </source>
</evidence>
<protein>
    <submittedName>
        <fullName evidence="19">Siroheme synthase CysG</fullName>
        <ecNumber evidence="19">1.3.1.76</ecNumber>
        <ecNumber evidence="19">2.1.1.107</ecNumber>
        <ecNumber evidence="19">4.99.1.4</ecNumber>
    </submittedName>
</protein>
<dbReference type="PROSITE" id="PS00839">
    <property type="entry name" value="SUMT_1"/>
    <property type="match status" value="1"/>
</dbReference>
<dbReference type="SUPFAM" id="SSF75615">
    <property type="entry name" value="Siroheme synthase middle domains-like"/>
    <property type="match status" value="1"/>
</dbReference>
<dbReference type="Gene3D" id="1.10.8.210">
    <property type="entry name" value="Sirohaem synthase, dimerisation domain"/>
    <property type="match status" value="1"/>
</dbReference>
<dbReference type="InterPro" id="IPR006366">
    <property type="entry name" value="CobA/CysG_C"/>
</dbReference>
<dbReference type="PROSITE" id="PS00840">
    <property type="entry name" value="SUMT_2"/>
    <property type="match status" value="1"/>
</dbReference>
<dbReference type="GO" id="GO:0043115">
    <property type="term" value="F:precorrin-2 dehydrogenase activity"/>
    <property type="evidence" value="ECO:0007669"/>
    <property type="project" value="UniProtKB-EC"/>
</dbReference>
<organism evidence="19 20">
    <name type="scientific">Castellaniella hirudinis</name>
    <dbReference type="NCBI Taxonomy" id="1144617"/>
    <lineage>
        <taxon>Bacteria</taxon>
        <taxon>Pseudomonadati</taxon>
        <taxon>Pseudomonadota</taxon>
        <taxon>Betaproteobacteria</taxon>
        <taxon>Burkholderiales</taxon>
        <taxon>Alcaligenaceae</taxon>
        <taxon>Castellaniella</taxon>
    </lineage>
</organism>
<evidence type="ECO:0000256" key="10">
    <source>
        <dbReference type="ARBA" id="ARBA00023244"/>
    </source>
</evidence>
<dbReference type="InterPro" id="IPR014776">
    <property type="entry name" value="4pyrrole_Mease_sub2"/>
</dbReference>
<dbReference type="Gene3D" id="3.30.160.110">
    <property type="entry name" value="Siroheme synthase, domain 2"/>
    <property type="match status" value="1"/>
</dbReference>
<keyword evidence="6" id="KW-0949">S-adenosyl-L-methionine</keyword>
<comment type="pathway">
    <text evidence="12">Porphyrin-containing compound metabolism; siroheme biosynthesis; precorrin-2 from uroporphyrinogen III: step 1/1.</text>
</comment>
<feature type="compositionally biased region" description="Basic and acidic residues" evidence="15">
    <location>
        <begin position="379"/>
        <end position="388"/>
    </location>
</feature>
<keyword evidence="3" id="KW-0169">Cobalamin biosynthesis</keyword>
<dbReference type="SUPFAM" id="SSF53790">
    <property type="entry name" value="Tetrapyrrole methylase"/>
    <property type="match status" value="1"/>
</dbReference>
<comment type="similarity">
    <text evidence="2 14">Belongs to the precorrin methyltransferase family.</text>
</comment>
<evidence type="ECO:0000256" key="2">
    <source>
        <dbReference type="ARBA" id="ARBA00005879"/>
    </source>
</evidence>
<comment type="caution">
    <text evidence="19">The sequence shown here is derived from an EMBL/GenBank/DDBJ whole genome shotgun (WGS) entry which is preliminary data.</text>
</comment>
<keyword evidence="8" id="KW-0520">NAD</keyword>
<evidence type="ECO:0000256" key="14">
    <source>
        <dbReference type="RuleBase" id="RU003960"/>
    </source>
</evidence>
<keyword evidence="9 19" id="KW-0456">Lyase</keyword>
<dbReference type="EMBL" id="JBHSDY010000005">
    <property type="protein sequence ID" value="MFC4298116.1"/>
    <property type="molecule type" value="Genomic_DNA"/>
</dbReference>
<dbReference type="InterPro" id="IPR014777">
    <property type="entry name" value="4pyrrole_Mease_sub1"/>
</dbReference>
<dbReference type="NCBIfam" id="NF004790">
    <property type="entry name" value="PRK06136.1"/>
    <property type="match status" value="1"/>
</dbReference>
<evidence type="ECO:0000259" key="17">
    <source>
        <dbReference type="Pfam" id="PF10414"/>
    </source>
</evidence>
<dbReference type="Gene3D" id="3.40.1010.10">
    <property type="entry name" value="Cobalt-precorrin-4 Transmethylase, Domain 1"/>
    <property type="match status" value="1"/>
</dbReference>
<feature type="region of interest" description="Disordered" evidence="15">
    <location>
        <begin position="364"/>
        <end position="388"/>
    </location>
</feature>
<dbReference type="Pfam" id="PF13241">
    <property type="entry name" value="NAD_binding_7"/>
    <property type="match status" value="1"/>
</dbReference>
<evidence type="ECO:0000256" key="4">
    <source>
        <dbReference type="ARBA" id="ARBA00022603"/>
    </source>
</evidence>
<dbReference type="InterPro" id="IPR050161">
    <property type="entry name" value="Siro_Cobalamin_biosynth"/>
</dbReference>
<dbReference type="NCBIfam" id="NF007922">
    <property type="entry name" value="PRK10637.1"/>
    <property type="match status" value="1"/>
</dbReference>
<dbReference type="PIRSF" id="PIRSF036426">
    <property type="entry name" value="Sirohaem_synth"/>
    <property type="match status" value="1"/>
</dbReference>
<proteinExistence type="inferred from homology"/>
<dbReference type="Proteomes" id="UP001595756">
    <property type="component" value="Unassembled WGS sequence"/>
</dbReference>
<dbReference type="Gene3D" id="3.40.50.720">
    <property type="entry name" value="NAD(P)-binding Rossmann-like Domain"/>
    <property type="match status" value="1"/>
</dbReference>
<feature type="domain" description="Siroheme synthase central" evidence="18">
    <location>
        <begin position="121"/>
        <end position="146"/>
    </location>
</feature>
<gene>
    <name evidence="19" type="primary">cysG</name>
    <name evidence="19" type="ORF">ACFO0J_08700</name>
</gene>
<evidence type="ECO:0000256" key="11">
    <source>
        <dbReference type="ARBA" id="ARBA00023268"/>
    </source>
</evidence>
<dbReference type="PANTHER" id="PTHR45790:SF1">
    <property type="entry name" value="SIROHEME SYNTHASE"/>
    <property type="match status" value="1"/>
</dbReference>
<keyword evidence="11" id="KW-0511">Multifunctional enzyme</keyword>
<dbReference type="SUPFAM" id="SSF51735">
    <property type="entry name" value="NAD(P)-binding Rossmann-fold domains"/>
    <property type="match status" value="1"/>
</dbReference>
<dbReference type="NCBIfam" id="TIGR01469">
    <property type="entry name" value="cobA_cysG_Cterm"/>
    <property type="match status" value="1"/>
</dbReference>
<dbReference type="InterPro" id="IPR037115">
    <property type="entry name" value="Sirohaem_synt_dimer_dom_sf"/>
</dbReference>
<keyword evidence="10" id="KW-0627">Porphyrin biosynthesis</keyword>
<feature type="domain" description="Tetrapyrrole methylase" evidence="16">
    <location>
        <begin position="217"/>
        <end position="438"/>
    </location>
</feature>
<keyword evidence="20" id="KW-1185">Reference proteome</keyword>
<dbReference type="InterPro" id="IPR000878">
    <property type="entry name" value="4pyrrol_Mease"/>
</dbReference>
<dbReference type="EC" id="2.1.1.107" evidence="19"/>
<evidence type="ECO:0000313" key="20">
    <source>
        <dbReference type="Proteomes" id="UP001595756"/>
    </source>
</evidence>
<feature type="domain" description="Sirohaem synthase dimerisation" evidence="17">
    <location>
        <begin position="150"/>
        <end position="207"/>
    </location>
</feature>
<evidence type="ECO:0000256" key="3">
    <source>
        <dbReference type="ARBA" id="ARBA00022573"/>
    </source>
</evidence>
<dbReference type="RefSeq" id="WP_376812678.1">
    <property type="nucleotide sequence ID" value="NZ_JBHSDY010000005.1"/>
</dbReference>
<dbReference type="GO" id="GO:0051266">
    <property type="term" value="F:sirohydrochlorin ferrochelatase activity"/>
    <property type="evidence" value="ECO:0007669"/>
    <property type="project" value="UniProtKB-EC"/>
</dbReference>
<dbReference type="InterPro" id="IPR019478">
    <property type="entry name" value="Sirohaem_synthase_dimer_dom"/>
</dbReference>
<dbReference type="InterPro" id="IPR006367">
    <property type="entry name" value="Sirohaem_synthase_N"/>
</dbReference>
<dbReference type="InterPro" id="IPR003043">
    <property type="entry name" value="Uropor_MeTrfase_CS"/>
</dbReference>
<keyword evidence="5 14" id="KW-0808">Transferase</keyword>
<evidence type="ECO:0000256" key="6">
    <source>
        <dbReference type="ARBA" id="ARBA00022691"/>
    </source>
</evidence>
<evidence type="ECO:0000256" key="5">
    <source>
        <dbReference type="ARBA" id="ARBA00022679"/>
    </source>
</evidence>
<dbReference type="Pfam" id="PF14824">
    <property type="entry name" value="Sirohm_synth_M"/>
    <property type="match status" value="1"/>
</dbReference>
<dbReference type="NCBIfam" id="TIGR01470">
    <property type="entry name" value="cysG_Nterm"/>
    <property type="match status" value="1"/>
</dbReference>
<evidence type="ECO:0000259" key="16">
    <source>
        <dbReference type="Pfam" id="PF00590"/>
    </source>
</evidence>
<evidence type="ECO:0000256" key="7">
    <source>
        <dbReference type="ARBA" id="ARBA00023002"/>
    </source>
</evidence>
<keyword evidence="7 19" id="KW-0560">Oxidoreductase</keyword>
<dbReference type="InterPro" id="IPR035996">
    <property type="entry name" value="4pyrrol_Methylase_sf"/>
</dbReference>
<dbReference type="Pfam" id="PF10414">
    <property type="entry name" value="CysG_dimeriser"/>
    <property type="match status" value="1"/>
</dbReference>
<comment type="pathway">
    <text evidence="1">Porphyrin-containing compound metabolism; siroheme biosynthesis; sirohydrochlorin from precorrin-2: step 1/1.</text>
</comment>
<keyword evidence="4 14" id="KW-0489">Methyltransferase</keyword>
<dbReference type="GO" id="GO:0004851">
    <property type="term" value="F:uroporphyrin-III C-methyltransferase activity"/>
    <property type="evidence" value="ECO:0007669"/>
    <property type="project" value="UniProtKB-EC"/>
</dbReference>
<dbReference type="InterPro" id="IPR036291">
    <property type="entry name" value="NAD(P)-bd_dom_sf"/>
</dbReference>
<evidence type="ECO:0000256" key="1">
    <source>
        <dbReference type="ARBA" id="ARBA00005010"/>
    </source>
</evidence>
<name>A0ABV8RXJ1_9BURK</name>
<sequence>MNHFPLFADLKGRTAVVVGAGLVAERKIALLLAAGARVVVSARAAHPQVLARAQAGEIDLRLGSFDPALLDEAWLAVAATNDRAQNRQVADAAATRRLFCNVVDDPELSSVQVPAIVDRAPLTIAISSGGAAPVIARRLRERIESMFDPALGALAALAQRKRPDIRQARPQLRARRDFYDWLLDGPVLGALRRGRENEAESLLDQALATANPPPAGKVLLVGAGPGDPGLLTLRGLRALNEADVILADRLVSPAVLALARRDAHVIDVGKAPGGPHESTQSRIHALMVSHARQGRCVVRLKGGDPMVFGRGGEELQHLKRHGIAYEVVPGITAALACGAYAGIPLTHRDHAQSLTLSTAHVKAGGQVNAPAPPPSPSAEPHDPADRDGQTRVYYMGVERLPALRDRLLAEGHAANLPCALVENGSRPEQRALHATLGSVVEQARRHAIRSPALIIVGEVAALGMDLAWFGETLLTTTAGESSDASAGGAAPQRQQAAA</sequence>
<evidence type="ECO:0000259" key="18">
    <source>
        <dbReference type="Pfam" id="PF14824"/>
    </source>
</evidence>
<comment type="catalytic activity">
    <reaction evidence="13">
        <text>precorrin-2 + NAD(+) = sirohydrochlorin + NADH + 2 H(+)</text>
        <dbReference type="Rhea" id="RHEA:15613"/>
        <dbReference type="ChEBI" id="CHEBI:15378"/>
        <dbReference type="ChEBI" id="CHEBI:57540"/>
        <dbReference type="ChEBI" id="CHEBI:57945"/>
        <dbReference type="ChEBI" id="CHEBI:58351"/>
        <dbReference type="ChEBI" id="CHEBI:58827"/>
        <dbReference type="EC" id="1.3.1.76"/>
    </reaction>
</comment>
<dbReference type="GO" id="GO:0032259">
    <property type="term" value="P:methylation"/>
    <property type="evidence" value="ECO:0007669"/>
    <property type="project" value="UniProtKB-KW"/>
</dbReference>
<dbReference type="InterPro" id="IPR012409">
    <property type="entry name" value="Sirohaem_synth"/>
</dbReference>
<evidence type="ECO:0000313" key="19">
    <source>
        <dbReference type="EMBL" id="MFC4298116.1"/>
    </source>
</evidence>
<dbReference type="Pfam" id="PF00590">
    <property type="entry name" value="TP_methylase"/>
    <property type="match status" value="1"/>
</dbReference>
<dbReference type="CDD" id="cd11642">
    <property type="entry name" value="SUMT"/>
    <property type="match status" value="1"/>
</dbReference>
<dbReference type="Gene3D" id="3.30.950.10">
    <property type="entry name" value="Methyltransferase, Cobalt-precorrin-4 Transmethylase, Domain 2"/>
    <property type="match status" value="1"/>
</dbReference>
<dbReference type="InterPro" id="IPR028281">
    <property type="entry name" value="Sirohaem_synthase_central"/>
</dbReference>
<dbReference type="EC" id="1.3.1.76" evidence="19"/>
<evidence type="ECO:0000256" key="9">
    <source>
        <dbReference type="ARBA" id="ARBA00023239"/>
    </source>
</evidence>
<accession>A0ABV8RXJ1</accession>
<dbReference type="EC" id="4.99.1.4" evidence="19"/>